<evidence type="ECO:0000256" key="7">
    <source>
        <dbReference type="ARBA" id="ARBA00022801"/>
    </source>
</evidence>
<organism evidence="15 16">
    <name type="scientific">Candidatus Kaiserbacteria bacterium RIFCSPHIGHO2_01_FULL_54_36b</name>
    <dbReference type="NCBI Taxonomy" id="1798483"/>
    <lineage>
        <taxon>Bacteria</taxon>
        <taxon>Candidatus Kaiseribacteriota</taxon>
    </lineage>
</organism>
<evidence type="ECO:0000256" key="4">
    <source>
        <dbReference type="ARBA" id="ARBA00021581"/>
    </source>
</evidence>
<evidence type="ECO:0000256" key="1">
    <source>
        <dbReference type="ARBA" id="ARBA00004651"/>
    </source>
</evidence>
<feature type="transmembrane region" description="Helical" evidence="14">
    <location>
        <begin position="65"/>
        <end position="91"/>
    </location>
</feature>
<evidence type="ECO:0000256" key="3">
    <source>
        <dbReference type="ARBA" id="ARBA00012374"/>
    </source>
</evidence>
<protein>
    <recommendedName>
        <fullName evidence="4">Undecaprenyl-diphosphatase</fullName>
        <ecNumber evidence="3">3.6.1.27</ecNumber>
    </recommendedName>
    <alternativeName>
        <fullName evidence="12">Bacitracin resistance protein</fullName>
    </alternativeName>
    <alternativeName>
        <fullName evidence="11">Undecaprenyl pyrophosphate phosphatase</fullName>
    </alternativeName>
</protein>
<keyword evidence="7" id="KW-0378">Hydrolase</keyword>
<keyword evidence="10" id="KW-0046">Antibiotic resistance</keyword>
<evidence type="ECO:0000256" key="5">
    <source>
        <dbReference type="ARBA" id="ARBA00022475"/>
    </source>
</evidence>
<keyword evidence="5" id="KW-1003">Cell membrane</keyword>
<dbReference type="AlphaFoldDB" id="A0A1F6CJI8"/>
<keyword evidence="8 14" id="KW-1133">Transmembrane helix</keyword>
<evidence type="ECO:0000256" key="2">
    <source>
        <dbReference type="ARBA" id="ARBA00010621"/>
    </source>
</evidence>
<dbReference type="PANTHER" id="PTHR30622:SF3">
    <property type="entry name" value="UNDECAPRENYL-DIPHOSPHATASE"/>
    <property type="match status" value="1"/>
</dbReference>
<keyword evidence="6 14" id="KW-0812">Transmembrane</keyword>
<reference evidence="15 16" key="1">
    <citation type="journal article" date="2016" name="Nat. Commun.">
        <title>Thousands of microbial genomes shed light on interconnected biogeochemical processes in an aquifer system.</title>
        <authorList>
            <person name="Anantharaman K."/>
            <person name="Brown C.T."/>
            <person name="Hug L.A."/>
            <person name="Sharon I."/>
            <person name="Castelle C.J."/>
            <person name="Probst A.J."/>
            <person name="Thomas B.C."/>
            <person name="Singh A."/>
            <person name="Wilkins M.J."/>
            <person name="Karaoz U."/>
            <person name="Brodie E.L."/>
            <person name="Williams K.H."/>
            <person name="Hubbard S.S."/>
            <person name="Banfield J.F."/>
        </authorList>
    </citation>
    <scope>NUCLEOTIDE SEQUENCE [LARGE SCALE GENOMIC DNA]</scope>
</reference>
<feature type="transmembrane region" description="Helical" evidence="14">
    <location>
        <begin position="20"/>
        <end position="44"/>
    </location>
</feature>
<evidence type="ECO:0000256" key="8">
    <source>
        <dbReference type="ARBA" id="ARBA00022989"/>
    </source>
</evidence>
<comment type="catalytic activity">
    <reaction evidence="13">
        <text>di-trans,octa-cis-undecaprenyl diphosphate + H2O = di-trans,octa-cis-undecaprenyl phosphate + phosphate + H(+)</text>
        <dbReference type="Rhea" id="RHEA:28094"/>
        <dbReference type="ChEBI" id="CHEBI:15377"/>
        <dbReference type="ChEBI" id="CHEBI:15378"/>
        <dbReference type="ChEBI" id="CHEBI:43474"/>
        <dbReference type="ChEBI" id="CHEBI:58405"/>
        <dbReference type="ChEBI" id="CHEBI:60392"/>
        <dbReference type="EC" id="3.6.1.27"/>
    </reaction>
</comment>
<gene>
    <name evidence="15" type="ORF">A2704_00890</name>
</gene>
<name>A0A1F6CJI8_9BACT</name>
<evidence type="ECO:0000256" key="6">
    <source>
        <dbReference type="ARBA" id="ARBA00022692"/>
    </source>
</evidence>
<evidence type="ECO:0000256" key="11">
    <source>
        <dbReference type="ARBA" id="ARBA00032707"/>
    </source>
</evidence>
<comment type="subcellular location">
    <subcellularLocation>
        <location evidence="1">Cell membrane</location>
        <topology evidence="1">Multi-pass membrane protein</topology>
    </subcellularLocation>
</comment>
<dbReference type="Pfam" id="PF02673">
    <property type="entry name" value="BacA"/>
    <property type="match status" value="1"/>
</dbReference>
<feature type="transmembrane region" description="Helical" evidence="14">
    <location>
        <begin position="131"/>
        <end position="152"/>
    </location>
</feature>
<dbReference type="EC" id="3.6.1.27" evidence="3"/>
<evidence type="ECO:0000313" key="15">
    <source>
        <dbReference type="EMBL" id="OGG49406.1"/>
    </source>
</evidence>
<dbReference type="EMBL" id="MFKW01000074">
    <property type="protein sequence ID" value="OGG49406.1"/>
    <property type="molecule type" value="Genomic_DNA"/>
</dbReference>
<dbReference type="PANTHER" id="PTHR30622">
    <property type="entry name" value="UNDECAPRENYL-DIPHOSPHATASE"/>
    <property type="match status" value="1"/>
</dbReference>
<dbReference type="Proteomes" id="UP000176445">
    <property type="component" value="Unassembled WGS sequence"/>
</dbReference>
<sequence length="179" mass="18999">AFLPTAAVGFLLYSFIKTYLIGNPLVVVWALALGGVALIVFELLHKENTEATAEVKDMSYKQAALIGLAQAAAVVPGVSRSAATILGGLLVGLKRVAIVEFSFLLAVPTMLAATGYDILQSASAFSTDQFGLLAAGFVSSFIVAMLAIKFLLSFVRSHTFIGFGVYRIVLGLIFFLIFL</sequence>
<dbReference type="GO" id="GO:0046677">
    <property type="term" value="P:response to antibiotic"/>
    <property type="evidence" value="ECO:0007669"/>
    <property type="project" value="UniProtKB-KW"/>
</dbReference>
<dbReference type="GO" id="GO:0005886">
    <property type="term" value="C:plasma membrane"/>
    <property type="evidence" value="ECO:0007669"/>
    <property type="project" value="UniProtKB-SubCell"/>
</dbReference>
<evidence type="ECO:0000256" key="10">
    <source>
        <dbReference type="ARBA" id="ARBA00023251"/>
    </source>
</evidence>
<proteinExistence type="inferred from homology"/>
<evidence type="ECO:0000313" key="16">
    <source>
        <dbReference type="Proteomes" id="UP000176445"/>
    </source>
</evidence>
<comment type="caution">
    <text evidence="15">The sequence shown here is derived from an EMBL/GenBank/DDBJ whole genome shotgun (WGS) entry which is preliminary data.</text>
</comment>
<feature type="transmembrane region" description="Helical" evidence="14">
    <location>
        <begin position="158"/>
        <end position="178"/>
    </location>
</feature>
<evidence type="ECO:0000256" key="9">
    <source>
        <dbReference type="ARBA" id="ARBA00023136"/>
    </source>
</evidence>
<evidence type="ECO:0000256" key="14">
    <source>
        <dbReference type="SAM" id="Phobius"/>
    </source>
</evidence>
<accession>A0A1F6CJI8</accession>
<feature type="transmembrane region" description="Helical" evidence="14">
    <location>
        <begin position="97"/>
        <end position="119"/>
    </location>
</feature>
<dbReference type="InterPro" id="IPR003824">
    <property type="entry name" value="UppP"/>
</dbReference>
<evidence type="ECO:0000256" key="12">
    <source>
        <dbReference type="ARBA" id="ARBA00032932"/>
    </source>
</evidence>
<dbReference type="GO" id="GO:0050380">
    <property type="term" value="F:undecaprenyl-diphosphatase activity"/>
    <property type="evidence" value="ECO:0007669"/>
    <property type="project" value="UniProtKB-EC"/>
</dbReference>
<comment type="similarity">
    <text evidence="2">Belongs to the UppP family.</text>
</comment>
<feature type="non-terminal residue" evidence="15">
    <location>
        <position position="1"/>
    </location>
</feature>
<evidence type="ECO:0000256" key="13">
    <source>
        <dbReference type="ARBA" id="ARBA00047594"/>
    </source>
</evidence>
<keyword evidence="9 14" id="KW-0472">Membrane</keyword>